<evidence type="ECO:0000313" key="4">
    <source>
        <dbReference type="Proteomes" id="UP000241764"/>
    </source>
</evidence>
<sequence length="100" mass="10346">MNCLFSGPGLRAAAIVMALSQPALSASPTGTLNIGLTLKGGSCELKSVPSIDFGTYANLVFKLGRRDIEKRADIVINCAANTGYTLTLGAGLNDDNEAID</sequence>
<dbReference type="RefSeq" id="WP_106663088.1">
    <property type="nucleotide sequence ID" value="NZ_PGGM01000002.1"/>
</dbReference>
<accession>A0A2P7BIH3</accession>
<keyword evidence="1" id="KW-0732">Signal</keyword>
<evidence type="ECO:0000313" key="3">
    <source>
        <dbReference type="EMBL" id="PSH66222.1"/>
    </source>
</evidence>
<evidence type="ECO:0000259" key="2">
    <source>
        <dbReference type="Pfam" id="PF05229"/>
    </source>
</evidence>
<dbReference type="InterPro" id="IPR007893">
    <property type="entry name" value="Spore_coat_U/FanG"/>
</dbReference>
<organism evidence="3 4">
    <name type="scientific">Phyllobacterium sophorae</name>
    <dbReference type="NCBI Taxonomy" id="1520277"/>
    <lineage>
        <taxon>Bacteria</taxon>
        <taxon>Pseudomonadati</taxon>
        <taxon>Pseudomonadota</taxon>
        <taxon>Alphaproteobacteria</taxon>
        <taxon>Hyphomicrobiales</taxon>
        <taxon>Phyllobacteriaceae</taxon>
        <taxon>Phyllobacterium</taxon>
    </lineage>
</organism>
<dbReference type="EMBL" id="PGGM01000002">
    <property type="protein sequence ID" value="PSH66222.1"/>
    <property type="molecule type" value="Genomic_DNA"/>
</dbReference>
<evidence type="ECO:0000256" key="1">
    <source>
        <dbReference type="SAM" id="SignalP"/>
    </source>
</evidence>
<reference evidence="4" key="1">
    <citation type="submission" date="2017-11" db="EMBL/GenBank/DDBJ databases">
        <authorList>
            <person name="Kuznetsova I."/>
            <person name="Sazanova A."/>
            <person name="Chirak E."/>
            <person name="Safronova V."/>
            <person name="Willems A."/>
        </authorList>
    </citation>
    <scope>NUCLEOTIDE SEQUENCE [LARGE SCALE GENOMIC DNA]</scope>
    <source>
        <strain evidence="4">CCBAU 03422</strain>
    </source>
</reference>
<proteinExistence type="predicted"/>
<gene>
    <name evidence="3" type="ORF">CU103_06515</name>
</gene>
<feature type="signal peptide" evidence="1">
    <location>
        <begin position="1"/>
        <end position="25"/>
    </location>
</feature>
<comment type="caution">
    <text evidence="3">The sequence shown here is derived from an EMBL/GenBank/DDBJ whole genome shotgun (WGS) entry which is preliminary data.</text>
</comment>
<protein>
    <recommendedName>
        <fullName evidence="2">Spore coat protein U/FanG domain-containing protein</fullName>
    </recommendedName>
</protein>
<dbReference type="Proteomes" id="UP000241764">
    <property type="component" value="Unassembled WGS sequence"/>
</dbReference>
<feature type="chain" id="PRO_5015168913" description="Spore coat protein U/FanG domain-containing protein" evidence="1">
    <location>
        <begin position="26"/>
        <end position="100"/>
    </location>
</feature>
<dbReference type="AlphaFoldDB" id="A0A2P7BIH3"/>
<name>A0A2P7BIH3_9HYPH</name>
<keyword evidence="4" id="KW-1185">Reference proteome</keyword>
<feature type="domain" description="Spore coat protein U/FanG" evidence="2">
    <location>
        <begin position="30"/>
        <end position="96"/>
    </location>
</feature>
<dbReference type="Pfam" id="PF05229">
    <property type="entry name" value="SCPU"/>
    <property type="match status" value="1"/>
</dbReference>